<dbReference type="AlphaFoldDB" id="A0A6J6VNW9"/>
<organism evidence="2">
    <name type="scientific">freshwater metagenome</name>
    <dbReference type="NCBI Taxonomy" id="449393"/>
    <lineage>
        <taxon>unclassified sequences</taxon>
        <taxon>metagenomes</taxon>
        <taxon>ecological metagenomes</taxon>
    </lineage>
</organism>
<gene>
    <name evidence="2" type="ORF">UFOPK2870_01460</name>
</gene>
<feature type="compositionally biased region" description="Basic and acidic residues" evidence="1">
    <location>
        <begin position="37"/>
        <end position="50"/>
    </location>
</feature>
<reference evidence="2" key="1">
    <citation type="submission" date="2020-05" db="EMBL/GenBank/DDBJ databases">
        <authorList>
            <person name="Chiriac C."/>
            <person name="Salcher M."/>
            <person name="Ghai R."/>
            <person name="Kavagutti S V."/>
        </authorList>
    </citation>
    <scope>NUCLEOTIDE SEQUENCE</scope>
</reference>
<evidence type="ECO:0000256" key="1">
    <source>
        <dbReference type="SAM" id="MobiDB-lite"/>
    </source>
</evidence>
<sequence length="90" mass="9513">MFAEVQTAHHGSGGNQADNPESAGSHLGQPRMCPCHSRFEGQSRKGDDSARQSGNGQDGTKQLDGFLIHLPILSCFGPNQQAHHGGDAPH</sequence>
<accession>A0A6J6VNW9</accession>
<evidence type="ECO:0000313" key="2">
    <source>
        <dbReference type="EMBL" id="CAB4773720.1"/>
    </source>
</evidence>
<dbReference type="EMBL" id="CAEZZL010000183">
    <property type="protein sequence ID" value="CAB4773720.1"/>
    <property type="molecule type" value="Genomic_DNA"/>
</dbReference>
<protein>
    <submittedName>
        <fullName evidence="2">Unannotated protein</fullName>
    </submittedName>
</protein>
<feature type="region of interest" description="Disordered" evidence="1">
    <location>
        <begin position="1"/>
        <end position="63"/>
    </location>
</feature>
<feature type="compositionally biased region" description="Polar residues" evidence="1">
    <location>
        <begin position="51"/>
        <end position="60"/>
    </location>
</feature>
<proteinExistence type="predicted"/>
<name>A0A6J6VNW9_9ZZZZ</name>